<protein>
    <recommendedName>
        <fullName evidence="4">SGNH hydrolase-type esterase domain-containing protein</fullName>
    </recommendedName>
</protein>
<gene>
    <name evidence="2" type="ORF">AU467_32950</name>
</gene>
<comment type="caution">
    <text evidence="2">The sequence shown here is derived from an EMBL/GenBank/DDBJ whole genome shotgun (WGS) entry which is preliminary data.</text>
</comment>
<accession>A0A117N1L8</accession>
<feature type="compositionally biased region" description="Basic residues" evidence="1">
    <location>
        <begin position="312"/>
        <end position="328"/>
    </location>
</feature>
<dbReference type="GO" id="GO:0016788">
    <property type="term" value="F:hydrolase activity, acting on ester bonds"/>
    <property type="evidence" value="ECO:0007669"/>
    <property type="project" value="UniProtKB-ARBA"/>
</dbReference>
<proteinExistence type="predicted"/>
<evidence type="ECO:0000256" key="1">
    <source>
        <dbReference type="SAM" id="MobiDB-lite"/>
    </source>
</evidence>
<organism evidence="2 3">
    <name type="scientific">Rhizobium loti</name>
    <name type="common">Mesorhizobium loti</name>
    <dbReference type="NCBI Taxonomy" id="381"/>
    <lineage>
        <taxon>Bacteria</taxon>
        <taxon>Pseudomonadati</taxon>
        <taxon>Pseudomonadota</taxon>
        <taxon>Alphaproteobacteria</taxon>
        <taxon>Hyphomicrobiales</taxon>
        <taxon>Phyllobacteriaceae</taxon>
        <taxon>Mesorhizobium</taxon>
    </lineage>
</organism>
<dbReference type="EMBL" id="LPWA01000157">
    <property type="protein sequence ID" value="KUM23661.1"/>
    <property type="molecule type" value="Genomic_DNA"/>
</dbReference>
<reference evidence="2 3" key="1">
    <citation type="submission" date="2015-12" db="EMBL/GenBank/DDBJ databases">
        <title>Draft genome sequence of Mesorhizobium sp. UFLA 01-765, a multitolerant efficient symbiont and plant-growth promoting strain isolated from Zn-mining soil using Leucaena leucocephala as a trap plant.</title>
        <authorList>
            <person name="Rangel W.M."/>
            <person name="Thijs S."/>
            <person name="Longatti S.M."/>
            <person name="Moreira F.M."/>
            <person name="Weyens N."/>
            <person name="Vangronsveld J."/>
            <person name="Van Hamme J.D."/>
            <person name="Bottos E.M."/>
            <person name="Rineau F."/>
        </authorList>
    </citation>
    <scope>NUCLEOTIDE SEQUENCE [LARGE SCALE GENOMIC DNA]</scope>
    <source>
        <strain evidence="2 3">UFLA 01-765</strain>
    </source>
</reference>
<evidence type="ECO:0008006" key="4">
    <source>
        <dbReference type="Google" id="ProtNLM"/>
    </source>
</evidence>
<dbReference type="Gene3D" id="3.40.50.1110">
    <property type="entry name" value="SGNH hydrolase"/>
    <property type="match status" value="1"/>
</dbReference>
<dbReference type="AlphaFoldDB" id="A0A117N1L8"/>
<feature type="region of interest" description="Disordered" evidence="1">
    <location>
        <begin position="301"/>
        <end position="335"/>
    </location>
</feature>
<dbReference type="InterPro" id="IPR036514">
    <property type="entry name" value="SGNH_hydro_sf"/>
</dbReference>
<dbReference type="Proteomes" id="UP000053176">
    <property type="component" value="Unassembled WGS sequence"/>
</dbReference>
<dbReference type="SUPFAM" id="SSF52266">
    <property type="entry name" value="SGNH hydrolase"/>
    <property type="match status" value="1"/>
</dbReference>
<sequence length="335" mass="36294">MVAVELDLHAQLQAQIERDLAAWNDAQQKQSMRYRAAKEAATALQADFHLAPKHLLAIGDSWFDYPIEGNNPLSGSSDIKVQLQAICSPSPIIYSTAHRGDASTDEMSLPKQERILQLLMDKTKWPNGKPDAIIVSAGGNDVAGNNFCIFLDYNDGAASGLNAQRYAGVLAIVRSSYLALFSLRDRHAPGVPIYAHCYDFPTPNGVPAPCGYGPWLKPSLDFCNWPAGPGKVIVHDALAQFKAMLEGLAADPSNKFHVVPTQGTLNDTHWANELHPDPTGFRMIAQKFATALGMNQLSSAPALEAKASSAKRSTKTATTKKAKPRKRKPEPVGGR</sequence>
<evidence type="ECO:0000313" key="2">
    <source>
        <dbReference type="EMBL" id="KUM23661.1"/>
    </source>
</evidence>
<name>A0A117N1L8_RHILI</name>
<evidence type="ECO:0000313" key="3">
    <source>
        <dbReference type="Proteomes" id="UP000053176"/>
    </source>
</evidence>